<dbReference type="OrthoDB" id="5296182at2"/>
<keyword evidence="1" id="KW-1133">Transmembrane helix</keyword>
<feature type="transmembrane region" description="Helical" evidence="1">
    <location>
        <begin position="21"/>
        <end position="43"/>
    </location>
</feature>
<evidence type="ECO:0000313" key="3">
    <source>
        <dbReference type="Proteomes" id="UP000009881"/>
    </source>
</evidence>
<dbReference type="EMBL" id="ANHY01000008">
    <property type="protein sequence ID" value="EKV30409.1"/>
    <property type="molecule type" value="Genomic_DNA"/>
</dbReference>
<dbReference type="RefSeq" id="WP_009540476.1">
    <property type="nucleotide sequence ID" value="NZ_ANHY01000008.1"/>
</dbReference>
<sequence length="46" mass="5319">MPRFIQREIDWIKSGPTREVRIARWILMGSIPFGIAMLVLATITAY</sequence>
<organism evidence="2 3">
    <name type="scientific">Caenispirillum salinarum AK4</name>
    <dbReference type="NCBI Taxonomy" id="1238182"/>
    <lineage>
        <taxon>Bacteria</taxon>
        <taxon>Pseudomonadati</taxon>
        <taxon>Pseudomonadota</taxon>
        <taxon>Alphaproteobacteria</taxon>
        <taxon>Rhodospirillales</taxon>
        <taxon>Novispirillaceae</taxon>
        <taxon>Caenispirillum</taxon>
    </lineage>
</organism>
<evidence type="ECO:0000313" key="2">
    <source>
        <dbReference type="EMBL" id="EKV30409.1"/>
    </source>
</evidence>
<dbReference type="Proteomes" id="UP000009881">
    <property type="component" value="Unassembled WGS sequence"/>
</dbReference>
<proteinExistence type="predicted"/>
<keyword evidence="1" id="KW-0472">Membrane</keyword>
<gene>
    <name evidence="2" type="ORF">C882_4368</name>
</gene>
<keyword evidence="1" id="KW-0812">Transmembrane</keyword>
<accession>K9H038</accession>
<keyword evidence="3" id="KW-1185">Reference proteome</keyword>
<comment type="caution">
    <text evidence="2">The sequence shown here is derived from an EMBL/GenBank/DDBJ whole genome shotgun (WGS) entry which is preliminary data.</text>
</comment>
<protein>
    <submittedName>
        <fullName evidence="2">Uncharacterized protein</fullName>
    </submittedName>
</protein>
<evidence type="ECO:0000256" key="1">
    <source>
        <dbReference type="SAM" id="Phobius"/>
    </source>
</evidence>
<name>K9H038_9PROT</name>
<reference evidence="2 3" key="1">
    <citation type="journal article" date="2013" name="Genome Announc.">
        <title>Draft Genome Sequence of an Alphaproteobacterium, Caenispirillum salinarum AK4(T), Isolated from a Solar Saltern.</title>
        <authorList>
            <person name="Khatri I."/>
            <person name="Singh A."/>
            <person name="Korpole S."/>
            <person name="Pinnaka A.K."/>
            <person name="Subramanian S."/>
        </authorList>
    </citation>
    <scope>NUCLEOTIDE SEQUENCE [LARGE SCALE GENOMIC DNA]</scope>
    <source>
        <strain evidence="2 3">AK4</strain>
    </source>
</reference>
<dbReference type="AlphaFoldDB" id="K9H038"/>